<name>A0ABW0YY45_9ACTN</name>
<reference evidence="2" key="1">
    <citation type="journal article" date="2019" name="Int. J. Syst. Evol. Microbiol.">
        <title>The Global Catalogue of Microorganisms (GCM) 10K type strain sequencing project: providing services to taxonomists for standard genome sequencing and annotation.</title>
        <authorList>
            <consortium name="The Broad Institute Genomics Platform"/>
            <consortium name="The Broad Institute Genome Sequencing Center for Infectious Disease"/>
            <person name="Wu L."/>
            <person name="Ma J."/>
        </authorList>
    </citation>
    <scope>NUCLEOTIDE SEQUENCE [LARGE SCALE GENOMIC DNA]</scope>
    <source>
        <strain evidence="2">CGMCC 4.7304</strain>
    </source>
</reference>
<proteinExistence type="predicted"/>
<keyword evidence="2" id="KW-1185">Reference proteome</keyword>
<evidence type="ECO:0000313" key="1">
    <source>
        <dbReference type="EMBL" id="MFC5721521.1"/>
    </source>
</evidence>
<accession>A0ABW0YY45</accession>
<organism evidence="1 2">
    <name type="scientific">Streptomyces gamaensis</name>
    <dbReference type="NCBI Taxonomy" id="1763542"/>
    <lineage>
        <taxon>Bacteria</taxon>
        <taxon>Bacillati</taxon>
        <taxon>Actinomycetota</taxon>
        <taxon>Actinomycetes</taxon>
        <taxon>Kitasatosporales</taxon>
        <taxon>Streptomycetaceae</taxon>
        <taxon>Streptomyces</taxon>
    </lineage>
</organism>
<dbReference type="Proteomes" id="UP001596083">
    <property type="component" value="Unassembled WGS sequence"/>
</dbReference>
<sequence length="64" mass="6561">MAVSISVVLMLVIMAVVFMRSGALRLSHALVCVLLGFLLASTSVAPSIHNGLSGAARIVSGVRP</sequence>
<dbReference type="EMBL" id="JBHSPB010000008">
    <property type="protein sequence ID" value="MFC5721521.1"/>
    <property type="molecule type" value="Genomic_DNA"/>
</dbReference>
<comment type="caution">
    <text evidence="1">The sequence shown here is derived from an EMBL/GenBank/DDBJ whole genome shotgun (WGS) entry which is preliminary data.</text>
</comment>
<evidence type="ECO:0000313" key="2">
    <source>
        <dbReference type="Proteomes" id="UP001596083"/>
    </source>
</evidence>
<gene>
    <name evidence="1" type="ORF">ACFP1Z_15220</name>
</gene>
<dbReference type="RefSeq" id="WP_390316814.1">
    <property type="nucleotide sequence ID" value="NZ_JBHSPB010000008.1"/>
</dbReference>
<protein>
    <submittedName>
        <fullName evidence="1">Uncharacterized protein</fullName>
    </submittedName>
</protein>